<gene>
    <name evidence="1" type="ORF">SDC9_134930</name>
</gene>
<evidence type="ECO:0000313" key="1">
    <source>
        <dbReference type="EMBL" id="MPM87830.1"/>
    </source>
</evidence>
<accession>A0A645DEE0</accession>
<reference evidence="1" key="1">
    <citation type="submission" date="2019-08" db="EMBL/GenBank/DDBJ databases">
        <authorList>
            <person name="Kucharzyk K."/>
            <person name="Murdoch R.W."/>
            <person name="Higgins S."/>
            <person name="Loffler F."/>
        </authorList>
    </citation>
    <scope>NUCLEOTIDE SEQUENCE</scope>
</reference>
<comment type="caution">
    <text evidence="1">The sequence shown here is derived from an EMBL/GenBank/DDBJ whole genome shotgun (WGS) entry which is preliminary data.</text>
</comment>
<sequence>MRKEERRGAFRLPIEPGAIASVVMNVHKPRGRILPARVDALCIRRDLNIRRPAALYDSIILKGQRTVPDDSVLQHKLRVDNCFHLFSLLNDRMSSSAFS</sequence>
<organism evidence="1">
    <name type="scientific">bioreactor metagenome</name>
    <dbReference type="NCBI Taxonomy" id="1076179"/>
    <lineage>
        <taxon>unclassified sequences</taxon>
        <taxon>metagenomes</taxon>
        <taxon>ecological metagenomes</taxon>
    </lineage>
</organism>
<proteinExistence type="predicted"/>
<dbReference type="AlphaFoldDB" id="A0A645DEE0"/>
<name>A0A645DEE0_9ZZZZ</name>
<protein>
    <submittedName>
        <fullName evidence="1">Uncharacterized protein</fullName>
    </submittedName>
</protein>
<dbReference type="EMBL" id="VSSQ01035574">
    <property type="protein sequence ID" value="MPM87830.1"/>
    <property type="molecule type" value="Genomic_DNA"/>
</dbReference>